<keyword evidence="1" id="KW-1133">Transmembrane helix</keyword>
<comment type="caution">
    <text evidence="2">The sequence shown here is derived from an EMBL/GenBank/DDBJ whole genome shotgun (WGS) entry which is preliminary data.</text>
</comment>
<keyword evidence="3" id="KW-1185">Reference proteome</keyword>
<accession>A0A5B7ES95</accession>
<name>A0A5B7ES95_PORTR</name>
<proteinExistence type="predicted"/>
<evidence type="ECO:0000313" key="3">
    <source>
        <dbReference type="Proteomes" id="UP000324222"/>
    </source>
</evidence>
<dbReference type="EMBL" id="VSRR010003432">
    <property type="protein sequence ID" value="MPC36138.1"/>
    <property type="molecule type" value="Genomic_DNA"/>
</dbReference>
<feature type="transmembrane region" description="Helical" evidence="1">
    <location>
        <begin position="26"/>
        <end position="53"/>
    </location>
</feature>
<evidence type="ECO:0000313" key="2">
    <source>
        <dbReference type="EMBL" id="MPC36138.1"/>
    </source>
</evidence>
<organism evidence="2 3">
    <name type="scientific">Portunus trituberculatus</name>
    <name type="common">Swimming crab</name>
    <name type="synonym">Neptunus trituberculatus</name>
    <dbReference type="NCBI Taxonomy" id="210409"/>
    <lineage>
        <taxon>Eukaryota</taxon>
        <taxon>Metazoa</taxon>
        <taxon>Ecdysozoa</taxon>
        <taxon>Arthropoda</taxon>
        <taxon>Crustacea</taxon>
        <taxon>Multicrustacea</taxon>
        <taxon>Malacostraca</taxon>
        <taxon>Eumalacostraca</taxon>
        <taxon>Eucarida</taxon>
        <taxon>Decapoda</taxon>
        <taxon>Pleocyemata</taxon>
        <taxon>Brachyura</taxon>
        <taxon>Eubrachyura</taxon>
        <taxon>Portunoidea</taxon>
        <taxon>Portunidae</taxon>
        <taxon>Portuninae</taxon>
        <taxon>Portunus</taxon>
    </lineage>
</organism>
<evidence type="ECO:0000256" key="1">
    <source>
        <dbReference type="SAM" id="Phobius"/>
    </source>
</evidence>
<sequence length="55" mass="6604">MQCPIRFCEIFCIEHYFEALIHYFTHFLLCLVCIFPPSIIFSIVSLFFILPFINL</sequence>
<keyword evidence="1" id="KW-0472">Membrane</keyword>
<dbReference type="AlphaFoldDB" id="A0A5B7ES95"/>
<gene>
    <name evidence="2" type="ORF">E2C01_029586</name>
</gene>
<keyword evidence="1" id="KW-0812">Transmembrane</keyword>
<protein>
    <submittedName>
        <fullName evidence="2">Uncharacterized protein</fullName>
    </submittedName>
</protein>
<reference evidence="2 3" key="1">
    <citation type="submission" date="2019-05" db="EMBL/GenBank/DDBJ databases">
        <title>Another draft genome of Portunus trituberculatus and its Hox gene families provides insights of decapod evolution.</title>
        <authorList>
            <person name="Jeong J.-H."/>
            <person name="Song I."/>
            <person name="Kim S."/>
            <person name="Choi T."/>
            <person name="Kim D."/>
            <person name="Ryu S."/>
            <person name="Kim W."/>
        </authorList>
    </citation>
    <scope>NUCLEOTIDE SEQUENCE [LARGE SCALE GENOMIC DNA]</scope>
    <source>
        <tissue evidence="2">Muscle</tissue>
    </source>
</reference>
<dbReference type="Proteomes" id="UP000324222">
    <property type="component" value="Unassembled WGS sequence"/>
</dbReference>